<name>A0A4P2QGU5_SORCE</name>
<dbReference type="AlphaFoldDB" id="A0A4P2QGU5"/>
<evidence type="ECO:0000313" key="3">
    <source>
        <dbReference type="Proteomes" id="UP000295497"/>
    </source>
</evidence>
<gene>
    <name evidence="2" type="ORF">SOCE836_008120</name>
</gene>
<feature type="region of interest" description="Disordered" evidence="1">
    <location>
        <begin position="120"/>
        <end position="213"/>
    </location>
</feature>
<proteinExistence type="predicted"/>
<evidence type="ECO:0000313" key="2">
    <source>
        <dbReference type="EMBL" id="AUX28731.1"/>
    </source>
</evidence>
<dbReference type="EMBL" id="CP012672">
    <property type="protein sequence ID" value="AUX28731.1"/>
    <property type="molecule type" value="Genomic_DNA"/>
</dbReference>
<feature type="compositionally biased region" description="Low complexity" evidence="1">
    <location>
        <begin position="139"/>
        <end position="168"/>
    </location>
</feature>
<feature type="compositionally biased region" description="Low complexity" evidence="1">
    <location>
        <begin position="177"/>
        <end position="193"/>
    </location>
</feature>
<protein>
    <submittedName>
        <fullName evidence="2">Uncharacterized protein</fullName>
    </submittedName>
</protein>
<sequence length="391" mass="39993">MLPPRWLAAVAVLAGVLTGADARAEVQPLRVAYEAHEGCPSAEAFLREVTARTELARDAAPDEAALEVRVHITSAEGESRGRITVGTEEDARVREVGGATCADVVAALALITALWVDPTASLDPQRPTAKPRSSEDPDPAGAARAAAGPTGAAPPAGALVPPGGQAPEPASPPRAGPPQAASLAPTAPVARPATAPPRPPSPAAGTLRSPQRPLPLERRWTLGIQASAASGVAPEALLGGGPFVELRADLGLRASFRVAAEVAATGAIDVGPGGARFTRWIARLDTCADVLRPARWLSLGSCVGAEGGFLHSSGLVGDTITEVKDATVPWASLGLLARMTASLGALVRVDVHGGPQFPLVQRSFMFERPALVIHEVPAVTWALHVGAGLSF</sequence>
<reference evidence="2 3" key="1">
    <citation type="submission" date="2015-09" db="EMBL/GenBank/DDBJ databases">
        <title>Sorangium comparison.</title>
        <authorList>
            <person name="Zaburannyi N."/>
            <person name="Bunk B."/>
            <person name="Overmann J."/>
            <person name="Mueller R."/>
        </authorList>
    </citation>
    <scope>NUCLEOTIDE SEQUENCE [LARGE SCALE GENOMIC DNA]</scope>
    <source>
        <strain evidence="2 3">So ce836</strain>
    </source>
</reference>
<accession>A0A4P2QGU5</accession>
<dbReference type="Proteomes" id="UP000295497">
    <property type="component" value="Chromosome"/>
</dbReference>
<organism evidence="2 3">
    <name type="scientific">Sorangium cellulosum</name>
    <name type="common">Polyangium cellulosum</name>
    <dbReference type="NCBI Taxonomy" id="56"/>
    <lineage>
        <taxon>Bacteria</taxon>
        <taxon>Pseudomonadati</taxon>
        <taxon>Myxococcota</taxon>
        <taxon>Polyangia</taxon>
        <taxon>Polyangiales</taxon>
        <taxon>Polyangiaceae</taxon>
        <taxon>Sorangium</taxon>
    </lineage>
</organism>
<evidence type="ECO:0000256" key="1">
    <source>
        <dbReference type="SAM" id="MobiDB-lite"/>
    </source>
</evidence>